<evidence type="ECO:0000256" key="5">
    <source>
        <dbReference type="SAM" id="SignalP"/>
    </source>
</evidence>
<dbReference type="Pfam" id="PF00496">
    <property type="entry name" value="SBP_bac_5"/>
    <property type="match status" value="1"/>
</dbReference>
<dbReference type="RefSeq" id="WP_274688822.1">
    <property type="nucleotide sequence ID" value="NZ_JAPMOU010000011.1"/>
</dbReference>
<dbReference type="Gene3D" id="3.10.105.10">
    <property type="entry name" value="Dipeptide-binding Protein, Domain 3"/>
    <property type="match status" value="1"/>
</dbReference>
<evidence type="ECO:0000256" key="4">
    <source>
        <dbReference type="ARBA" id="ARBA00022729"/>
    </source>
</evidence>
<evidence type="ECO:0000313" key="7">
    <source>
        <dbReference type="EMBL" id="MDE1462468.1"/>
    </source>
</evidence>
<sequence>MIRKFFLILTTVIFLNFTINSLSHAADIPQGVKLAKQQILYRGNGSEPTSLDPHHVQSNVGGSITGDLFEGLVSQNEHGDIIPAVATHWDVADSNKTFSFHLRKNAKWSNGDPITAHDFVYSFQRVVNPVTASEYAWYLEMADIINAKEILAGTKKPSTLAVTALDDYTLQIKLANPKPYFIKMLSHYTMFPVHQKTVEKFQDKWTQPGNMVSNGAYRLTKWVVNERVEVERNPYYWDNQNTVINKVVFLPIESNNAELNRYKAGELDLTSTIPPDFFQRLKKDSPNELKVKPHLATYYYVFNTKRKPFNDVRIRKALSMAIDRSIIVNKVLGQGQQEAFGFTPPAINGFIKPDNRYEKLSQQERLQIAKKLYQAAGFSKDKPLSFELLYNTSEGHKKIALAIASMWKKNLGIKVTINNQEWKSFLSTTRQGNFDVARAAWIADYNEASSMLDVMTSNHGNNDGKYNNSAYDQLMLSAKKAKNPSPFYQQAEAILAKDMPIAPIYHYVRVRLVKPHVGGYMNKNPTDQLYSKNFYIMKH</sequence>
<name>A0ABT5U7W6_9GAMM</name>
<dbReference type="Gene3D" id="3.90.76.10">
    <property type="entry name" value="Dipeptide-binding Protein, Domain 1"/>
    <property type="match status" value="1"/>
</dbReference>
<evidence type="ECO:0000256" key="1">
    <source>
        <dbReference type="ARBA" id="ARBA00004196"/>
    </source>
</evidence>
<dbReference type="InterPro" id="IPR000914">
    <property type="entry name" value="SBP_5_dom"/>
</dbReference>
<feature type="domain" description="Solute-binding protein family 5" evidence="6">
    <location>
        <begin position="81"/>
        <end position="462"/>
    </location>
</feature>
<comment type="similarity">
    <text evidence="2">Belongs to the bacterial solute-binding protein 5 family.</text>
</comment>
<dbReference type="InterPro" id="IPR030678">
    <property type="entry name" value="Peptide/Ni-bd"/>
</dbReference>
<organism evidence="7 8">
    <name type="scientific">Spartinivicinus poritis</name>
    <dbReference type="NCBI Taxonomy" id="2994640"/>
    <lineage>
        <taxon>Bacteria</taxon>
        <taxon>Pseudomonadati</taxon>
        <taxon>Pseudomonadota</taxon>
        <taxon>Gammaproteobacteria</taxon>
        <taxon>Oceanospirillales</taxon>
        <taxon>Zooshikellaceae</taxon>
        <taxon>Spartinivicinus</taxon>
    </lineage>
</organism>
<reference evidence="7 8" key="1">
    <citation type="submission" date="2022-11" db="EMBL/GenBank/DDBJ databases">
        <title>Spartinivicinus poritis sp. nov., isolated from scleractinian coral Porites lutea.</title>
        <authorList>
            <person name="Zhang G."/>
            <person name="Cai L."/>
            <person name="Wei Q."/>
        </authorList>
    </citation>
    <scope>NUCLEOTIDE SEQUENCE [LARGE SCALE GENOMIC DNA]</scope>
    <source>
        <strain evidence="7 8">A2-2</strain>
    </source>
</reference>
<gene>
    <name evidence="7" type="ORF">ORQ98_10840</name>
</gene>
<proteinExistence type="inferred from homology"/>
<accession>A0ABT5U7W6</accession>
<comment type="caution">
    <text evidence="7">The sequence shown here is derived from an EMBL/GenBank/DDBJ whole genome shotgun (WGS) entry which is preliminary data.</text>
</comment>
<dbReference type="EMBL" id="JAPMOU010000011">
    <property type="protein sequence ID" value="MDE1462468.1"/>
    <property type="molecule type" value="Genomic_DNA"/>
</dbReference>
<dbReference type="PANTHER" id="PTHR30290">
    <property type="entry name" value="PERIPLASMIC BINDING COMPONENT OF ABC TRANSPORTER"/>
    <property type="match status" value="1"/>
</dbReference>
<evidence type="ECO:0000259" key="6">
    <source>
        <dbReference type="Pfam" id="PF00496"/>
    </source>
</evidence>
<comment type="subcellular location">
    <subcellularLocation>
        <location evidence="1">Cell envelope</location>
    </subcellularLocation>
</comment>
<dbReference type="PANTHER" id="PTHR30290:SF10">
    <property type="entry name" value="PERIPLASMIC OLIGOPEPTIDE-BINDING PROTEIN-RELATED"/>
    <property type="match status" value="1"/>
</dbReference>
<dbReference type="InterPro" id="IPR039424">
    <property type="entry name" value="SBP_5"/>
</dbReference>
<protein>
    <submittedName>
        <fullName evidence="7">ABC transporter substrate-binding protein</fullName>
    </submittedName>
</protein>
<keyword evidence="4 5" id="KW-0732">Signal</keyword>
<dbReference type="SUPFAM" id="SSF53850">
    <property type="entry name" value="Periplasmic binding protein-like II"/>
    <property type="match status" value="1"/>
</dbReference>
<keyword evidence="3" id="KW-0813">Transport</keyword>
<dbReference type="Gene3D" id="3.40.190.10">
    <property type="entry name" value="Periplasmic binding protein-like II"/>
    <property type="match status" value="1"/>
</dbReference>
<dbReference type="PIRSF" id="PIRSF002741">
    <property type="entry name" value="MppA"/>
    <property type="match status" value="1"/>
</dbReference>
<keyword evidence="8" id="KW-1185">Reference proteome</keyword>
<evidence type="ECO:0000313" key="8">
    <source>
        <dbReference type="Proteomes" id="UP001528823"/>
    </source>
</evidence>
<evidence type="ECO:0000256" key="3">
    <source>
        <dbReference type="ARBA" id="ARBA00022448"/>
    </source>
</evidence>
<dbReference type="CDD" id="cd08504">
    <property type="entry name" value="PBP2_OppA"/>
    <property type="match status" value="1"/>
</dbReference>
<feature type="signal peptide" evidence="5">
    <location>
        <begin position="1"/>
        <end position="25"/>
    </location>
</feature>
<feature type="chain" id="PRO_5046193366" evidence="5">
    <location>
        <begin position="26"/>
        <end position="539"/>
    </location>
</feature>
<dbReference type="Proteomes" id="UP001528823">
    <property type="component" value="Unassembled WGS sequence"/>
</dbReference>
<evidence type="ECO:0000256" key="2">
    <source>
        <dbReference type="ARBA" id="ARBA00005695"/>
    </source>
</evidence>